<keyword evidence="3" id="KW-1185">Reference proteome</keyword>
<dbReference type="Proteomes" id="UP000095552">
    <property type="component" value="Unassembled WGS sequence"/>
</dbReference>
<dbReference type="Pfam" id="PF08818">
    <property type="entry name" value="DUF1801"/>
    <property type="match status" value="1"/>
</dbReference>
<evidence type="ECO:0000313" key="2">
    <source>
        <dbReference type="EMBL" id="OEK05089.1"/>
    </source>
</evidence>
<comment type="caution">
    <text evidence="2">The sequence shown here is derived from an EMBL/GenBank/DDBJ whole genome shotgun (WGS) entry which is preliminary data.</text>
</comment>
<name>A0A1E5T148_9BACT</name>
<dbReference type="AlphaFoldDB" id="A0A1E5T148"/>
<organism evidence="2 3">
    <name type="scientific">Roseivirga misakiensis</name>
    <dbReference type="NCBI Taxonomy" id="1563681"/>
    <lineage>
        <taxon>Bacteria</taxon>
        <taxon>Pseudomonadati</taxon>
        <taxon>Bacteroidota</taxon>
        <taxon>Cytophagia</taxon>
        <taxon>Cytophagales</taxon>
        <taxon>Roseivirgaceae</taxon>
        <taxon>Roseivirga</taxon>
    </lineage>
</organism>
<accession>A0A1E5T148</accession>
<protein>
    <recommendedName>
        <fullName evidence="1">YdhG-like domain-containing protein</fullName>
    </recommendedName>
</protein>
<sequence length="138" mass="15603">MSKNKTVANDASVDEFLSGVKDPIKREDCFTLNALMQKVTQHSPQMWGGSIVGYDSYHYVYDSGRAGDFMKVGFSPRAQNLTIYIMPGFERYPELMTSLGKHKVGKSCLYVKKLADIDMEVLEALVTESYNYMTNKYG</sequence>
<evidence type="ECO:0000259" key="1">
    <source>
        <dbReference type="Pfam" id="PF08818"/>
    </source>
</evidence>
<dbReference type="STRING" id="1563681.BFP71_16865"/>
<dbReference type="RefSeq" id="WP_069836593.1">
    <property type="nucleotide sequence ID" value="NZ_MDGQ01000005.1"/>
</dbReference>
<dbReference type="OrthoDB" id="5951444at2"/>
<dbReference type="SUPFAM" id="SSF159888">
    <property type="entry name" value="YdhG-like"/>
    <property type="match status" value="1"/>
</dbReference>
<feature type="domain" description="YdhG-like" evidence="1">
    <location>
        <begin position="25"/>
        <end position="129"/>
    </location>
</feature>
<dbReference type="InterPro" id="IPR014922">
    <property type="entry name" value="YdhG-like"/>
</dbReference>
<gene>
    <name evidence="2" type="ORF">BFP71_16865</name>
</gene>
<evidence type="ECO:0000313" key="3">
    <source>
        <dbReference type="Proteomes" id="UP000095552"/>
    </source>
</evidence>
<reference evidence="2 3" key="1">
    <citation type="submission" date="2016-08" db="EMBL/GenBank/DDBJ databases">
        <title>Draft genome of Fabibacter sp. strain SK-8.</title>
        <authorList>
            <person name="Wong S.-K."/>
            <person name="Hamasaki K."/>
            <person name="Yoshizawa S."/>
        </authorList>
    </citation>
    <scope>NUCLEOTIDE SEQUENCE [LARGE SCALE GENOMIC DNA]</scope>
    <source>
        <strain evidence="2 3">SK-8</strain>
    </source>
</reference>
<dbReference type="EMBL" id="MDGQ01000005">
    <property type="protein sequence ID" value="OEK05089.1"/>
    <property type="molecule type" value="Genomic_DNA"/>
</dbReference>
<proteinExistence type="predicted"/>